<reference evidence="12" key="1">
    <citation type="submission" date="2016-10" db="EMBL/GenBank/DDBJ databases">
        <authorList>
            <person name="Varghese N."/>
            <person name="Submissions S."/>
        </authorList>
    </citation>
    <scope>NUCLEOTIDE SEQUENCE [LARGE SCALE GENOMIC DNA]</scope>
    <source>
        <strain evidence="12">NLAE-zl-G277</strain>
    </source>
</reference>
<name>A0A1I0BK87_9FIRM</name>
<protein>
    <recommendedName>
        <fullName evidence="8">Permease IIC component</fullName>
    </recommendedName>
</protein>
<keyword evidence="6 9" id="KW-1133">Transmembrane helix</keyword>
<evidence type="ECO:0000256" key="7">
    <source>
        <dbReference type="ARBA" id="ARBA00023136"/>
    </source>
</evidence>
<dbReference type="Proteomes" id="UP000198508">
    <property type="component" value="Unassembled WGS sequence"/>
</dbReference>
<evidence type="ECO:0000256" key="9">
    <source>
        <dbReference type="SAM" id="Phobius"/>
    </source>
</evidence>
<dbReference type="GO" id="GO:0009401">
    <property type="term" value="P:phosphoenolpyruvate-dependent sugar phosphotransferase system"/>
    <property type="evidence" value="ECO:0007669"/>
    <property type="project" value="InterPro"/>
</dbReference>
<organism evidence="11 12">
    <name type="scientific">Enterocloster lavalensis</name>
    <dbReference type="NCBI Taxonomy" id="460384"/>
    <lineage>
        <taxon>Bacteria</taxon>
        <taxon>Bacillati</taxon>
        <taxon>Bacillota</taxon>
        <taxon>Clostridia</taxon>
        <taxon>Lachnospirales</taxon>
        <taxon>Lachnospiraceae</taxon>
        <taxon>Enterocloster</taxon>
    </lineage>
</organism>
<keyword evidence="3 8" id="KW-1003">Cell membrane</keyword>
<evidence type="ECO:0000313" key="12">
    <source>
        <dbReference type="Proteomes" id="UP000198508"/>
    </source>
</evidence>
<evidence type="ECO:0000256" key="8">
    <source>
        <dbReference type="PIRNR" id="PIRNR006351"/>
    </source>
</evidence>
<dbReference type="InterPro" id="IPR004796">
    <property type="entry name" value="PTS_IIC_cello"/>
</dbReference>
<feature type="transmembrane region" description="Helical" evidence="9">
    <location>
        <begin position="120"/>
        <end position="139"/>
    </location>
</feature>
<gene>
    <name evidence="11" type="ORF">SAMN05216313_1023</name>
</gene>
<dbReference type="NCBIfam" id="TIGR00410">
    <property type="entry name" value="lacE"/>
    <property type="match status" value="1"/>
</dbReference>
<feature type="transmembrane region" description="Helical" evidence="9">
    <location>
        <begin position="270"/>
        <end position="288"/>
    </location>
</feature>
<proteinExistence type="predicted"/>
<comment type="function">
    <text evidence="8">The phosphoenolpyruvate-dependent sugar phosphotransferase system (PTS), a major carbohydrate active -transport system, catalyzes the phosphorylation of incoming sugar substrates concomitant with their translocation across the cell membrane.</text>
</comment>
<dbReference type="PROSITE" id="PS51105">
    <property type="entry name" value="PTS_EIIC_TYPE_3"/>
    <property type="match status" value="1"/>
</dbReference>
<dbReference type="PANTHER" id="PTHR33989:SF4">
    <property type="entry name" value="PTS SYSTEM N,N'-DIACETYLCHITOBIOSE-SPECIFIC EIIC COMPONENT"/>
    <property type="match status" value="1"/>
</dbReference>
<feature type="transmembrane region" description="Helical" evidence="9">
    <location>
        <begin position="95"/>
        <end position="113"/>
    </location>
</feature>
<comment type="subcellular location">
    <subcellularLocation>
        <location evidence="1">Cell membrane</location>
        <topology evidence="1">Multi-pass membrane protein</topology>
    </subcellularLocation>
</comment>
<evidence type="ECO:0000256" key="3">
    <source>
        <dbReference type="ARBA" id="ARBA00022475"/>
    </source>
</evidence>
<dbReference type="InterPro" id="IPR004501">
    <property type="entry name" value="PTS_EIIC_3"/>
</dbReference>
<dbReference type="GO" id="GO:0005886">
    <property type="term" value="C:plasma membrane"/>
    <property type="evidence" value="ECO:0007669"/>
    <property type="project" value="UniProtKB-SubCell"/>
</dbReference>
<evidence type="ECO:0000313" key="11">
    <source>
        <dbReference type="EMBL" id="SET07266.1"/>
    </source>
</evidence>
<feature type="transmembrane region" description="Helical" evidence="9">
    <location>
        <begin position="197"/>
        <end position="223"/>
    </location>
</feature>
<feature type="transmembrane region" description="Helical" evidence="9">
    <location>
        <begin position="362"/>
        <end position="389"/>
    </location>
</feature>
<keyword evidence="12" id="KW-1185">Reference proteome</keyword>
<accession>A0A1I0BK87</accession>
<dbReference type="InterPro" id="IPR003352">
    <property type="entry name" value="PTS_EIIC"/>
</dbReference>
<dbReference type="InterPro" id="IPR051088">
    <property type="entry name" value="PTS_Sugar-EIIC/EIIB"/>
</dbReference>
<feature type="transmembrane region" description="Helical" evidence="9">
    <location>
        <begin position="243"/>
        <end position="263"/>
    </location>
</feature>
<evidence type="ECO:0000259" key="10">
    <source>
        <dbReference type="PROSITE" id="PS51105"/>
    </source>
</evidence>
<keyword evidence="4 8" id="KW-0762">Sugar transport</keyword>
<dbReference type="EMBL" id="FOIM01000002">
    <property type="protein sequence ID" value="SET07266.1"/>
    <property type="molecule type" value="Genomic_DNA"/>
</dbReference>
<feature type="transmembrane region" description="Helical" evidence="9">
    <location>
        <begin position="335"/>
        <end position="356"/>
    </location>
</feature>
<keyword evidence="7 8" id="KW-0472">Membrane</keyword>
<dbReference type="PIRSF" id="PIRSF006351">
    <property type="entry name" value="PTS_EIIC-Cellobiose"/>
    <property type="match status" value="1"/>
</dbReference>
<feature type="transmembrane region" description="Helical" evidence="9">
    <location>
        <begin position="159"/>
        <end position="177"/>
    </location>
</feature>
<dbReference type="GO" id="GO:0008982">
    <property type="term" value="F:protein-N(PI)-phosphohistidine-sugar phosphotransferase activity"/>
    <property type="evidence" value="ECO:0007669"/>
    <property type="project" value="UniProtKB-UniRule"/>
</dbReference>
<evidence type="ECO:0000256" key="1">
    <source>
        <dbReference type="ARBA" id="ARBA00004651"/>
    </source>
</evidence>
<dbReference type="RefSeq" id="WP_092360653.1">
    <property type="nucleotide sequence ID" value="NZ_CABJCG010000001.1"/>
</dbReference>
<feature type="transmembrane region" description="Helical" evidence="9">
    <location>
        <begin position="410"/>
        <end position="428"/>
    </location>
</feature>
<keyword evidence="5 9" id="KW-0812">Transmembrane</keyword>
<feature type="domain" description="PTS EIIC type-3" evidence="10">
    <location>
        <begin position="14"/>
        <end position="428"/>
    </location>
</feature>
<evidence type="ECO:0000256" key="2">
    <source>
        <dbReference type="ARBA" id="ARBA00022448"/>
    </source>
</evidence>
<evidence type="ECO:0000256" key="4">
    <source>
        <dbReference type="ARBA" id="ARBA00022597"/>
    </source>
</evidence>
<dbReference type="Pfam" id="PF02378">
    <property type="entry name" value="PTS_EIIC"/>
    <property type="match status" value="1"/>
</dbReference>
<evidence type="ECO:0000256" key="6">
    <source>
        <dbReference type="ARBA" id="ARBA00022989"/>
    </source>
</evidence>
<dbReference type="STRING" id="460384.SAMN05216313_1023"/>
<sequence>MAKQGVMQKFMDWMQEHIMPVAGKIAEEKHITAITKGMMATIPLTIIGGISLILAYPPVDASTLEATSGILKSFLTAWYNWAGKYAAILELPNNVTLGLLGIYVVIAITYHLCKNYKMEPLSCMITSAMSFLIIAAPPAAVEGASGLFLNSRYLGSRGLFAAMVVAIVTVELTRFLLDKNIKIKLPDTVPPMVTAPFEALIPSIVVLVAFLVVDQGVTAAFGVNLPQAIMNLFTPFAKAVDSVGGMMAIQFLINFLWFFGIYGSAVPDSVTSGFFMTNITANAAAYAAGEPLPAIATAPFRTAFGNIGGCGSAFALAICILLVAKSTQLKTVGKIGIVPSIFGIAEPLTFGVPLVFNPILMVPMILGSVLNTMITFLLMQWNIIGRIFVNIPWTTPRVLDAILCTMDVKAGLLVIALVVMDVLIYMPFVKVYDKSLLEKEKLGVE</sequence>
<feature type="transmembrane region" description="Helical" evidence="9">
    <location>
        <begin position="303"/>
        <end position="323"/>
    </location>
</feature>
<keyword evidence="2 8" id="KW-0813">Transport</keyword>
<dbReference type="AlphaFoldDB" id="A0A1I0BK87"/>
<dbReference type="PANTHER" id="PTHR33989">
    <property type="match status" value="1"/>
</dbReference>
<evidence type="ECO:0000256" key="5">
    <source>
        <dbReference type="ARBA" id="ARBA00022692"/>
    </source>
</evidence>
<feature type="transmembrane region" description="Helical" evidence="9">
    <location>
        <begin position="37"/>
        <end position="56"/>
    </location>
</feature>